<dbReference type="SUPFAM" id="SSF161098">
    <property type="entry name" value="MetI-like"/>
    <property type="match status" value="1"/>
</dbReference>
<comment type="subcellular location">
    <subcellularLocation>
        <location evidence="1 7">Cell membrane</location>
        <topology evidence="1 7">Multi-pass membrane protein</topology>
    </subcellularLocation>
</comment>
<evidence type="ECO:0000256" key="2">
    <source>
        <dbReference type="ARBA" id="ARBA00022448"/>
    </source>
</evidence>
<keyword evidence="11" id="KW-1185">Reference proteome</keyword>
<dbReference type="Gene3D" id="1.10.3720.10">
    <property type="entry name" value="MetI-like"/>
    <property type="match status" value="1"/>
</dbReference>
<name>A0ABV6RSU5_9GAMM</name>
<feature type="transmembrane region" description="Helical" evidence="7">
    <location>
        <begin position="235"/>
        <end position="259"/>
    </location>
</feature>
<feature type="transmembrane region" description="Helical" evidence="7">
    <location>
        <begin position="143"/>
        <end position="162"/>
    </location>
</feature>
<accession>A0ABV6RSU5</accession>
<keyword evidence="2 7" id="KW-0813">Transport</keyword>
<feature type="domain" description="ABC transmembrane type-1" evidence="9">
    <location>
        <begin position="99"/>
        <end position="317"/>
    </location>
</feature>
<feature type="transmembrane region" description="Helical" evidence="7">
    <location>
        <begin position="99"/>
        <end position="131"/>
    </location>
</feature>
<evidence type="ECO:0000256" key="7">
    <source>
        <dbReference type="RuleBase" id="RU363032"/>
    </source>
</evidence>
<reference evidence="10 11" key="1">
    <citation type="submission" date="2024-09" db="EMBL/GenBank/DDBJ databases">
        <authorList>
            <person name="Sun Q."/>
            <person name="Mori K."/>
        </authorList>
    </citation>
    <scope>NUCLEOTIDE SEQUENCE [LARGE SCALE GENOMIC DNA]</scope>
    <source>
        <strain evidence="10 11">KCTC 23076</strain>
    </source>
</reference>
<dbReference type="EMBL" id="JBHLTG010000005">
    <property type="protein sequence ID" value="MFC0680054.1"/>
    <property type="molecule type" value="Genomic_DNA"/>
</dbReference>
<organism evidence="10 11">
    <name type="scientific">Lysobacter korlensis</name>
    <dbReference type="NCBI Taxonomy" id="553636"/>
    <lineage>
        <taxon>Bacteria</taxon>
        <taxon>Pseudomonadati</taxon>
        <taxon>Pseudomonadota</taxon>
        <taxon>Gammaproteobacteria</taxon>
        <taxon>Lysobacterales</taxon>
        <taxon>Lysobacteraceae</taxon>
        <taxon>Lysobacter</taxon>
    </lineage>
</organism>
<keyword evidence="3" id="KW-1003">Cell membrane</keyword>
<evidence type="ECO:0000313" key="11">
    <source>
        <dbReference type="Proteomes" id="UP001589896"/>
    </source>
</evidence>
<dbReference type="InterPro" id="IPR035906">
    <property type="entry name" value="MetI-like_sf"/>
</dbReference>
<gene>
    <name evidence="10" type="ORF">ACFFGH_19640</name>
</gene>
<evidence type="ECO:0000256" key="4">
    <source>
        <dbReference type="ARBA" id="ARBA00022692"/>
    </source>
</evidence>
<dbReference type="InterPro" id="IPR051393">
    <property type="entry name" value="ABC_transporter_permease"/>
</dbReference>
<protein>
    <submittedName>
        <fullName evidence="10">Carbohydrate ABC transporter permease</fullName>
    </submittedName>
</protein>
<evidence type="ECO:0000256" key="1">
    <source>
        <dbReference type="ARBA" id="ARBA00004651"/>
    </source>
</evidence>
<evidence type="ECO:0000256" key="5">
    <source>
        <dbReference type="ARBA" id="ARBA00022989"/>
    </source>
</evidence>
<comment type="similarity">
    <text evidence="7">Belongs to the binding-protein-dependent transport system permease family.</text>
</comment>
<evidence type="ECO:0000313" key="10">
    <source>
        <dbReference type="EMBL" id="MFC0680054.1"/>
    </source>
</evidence>
<evidence type="ECO:0000259" key="9">
    <source>
        <dbReference type="PROSITE" id="PS50928"/>
    </source>
</evidence>
<dbReference type="InterPro" id="IPR000515">
    <property type="entry name" value="MetI-like"/>
</dbReference>
<dbReference type="RefSeq" id="WP_386671450.1">
    <property type="nucleotide sequence ID" value="NZ_JBHLTG010000005.1"/>
</dbReference>
<evidence type="ECO:0000256" key="8">
    <source>
        <dbReference type="SAM" id="MobiDB-lite"/>
    </source>
</evidence>
<evidence type="ECO:0000256" key="6">
    <source>
        <dbReference type="ARBA" id="ARBA00023136"/>
    </source>
</evidence>
<feature type="transmembrane region" description="Helical" evidence="7">
    <location>
        <begin position="188"/>
        <end position="214"/>
    </location>
</feature>
<feature type="region of interest" description="Disordered" evidence="8">
    <location>
        <begin position="1"/>
        <end position="26"/>
    </location>
</feature>
<feature type="transmembrane region" description="Helical" evidence="7">
    <location>
        <begin position="298"/>
        <end position="321"/>
    </location>
</feature>
<dbReference type="CDD" id="cd06261">
    <property type="entry name" value="TM_PBP2"/>
    <property type="match status" value="1"/>
</dbReference>
<sequence length="329" mass="35868">MSILEAPGTARGQAPQVGSVIGGEKRAKRRQKRLPASKHLRDNRTAYLMIAPMVILLSIFVIWPLLYAFYLSGFEISFYQDPVFVGAQFYQYVLEDPRFWHSIGVGLAFAAMVVPTGMVISLLIASFIKTLSAKLAGFMKTTIYVPAVVSTVVASVLFLFIYQDQGLANWFLSLLNAGPIAWLNDPAVALPAIAVPAIWLGLGITTLIMLAGLLDIPTSYYESAELDGANFLQRTWYITLPLLKNILLYLFVTGFVAALQVLDLPLVMTNGGPVNSTLVPNLFIFNAFRDGTPYSTSFSLTAALLLFAVIGSISVLVFKLINSDKAVDG</sequence>
<feature type="transmembrane region" description="Helical" evidence="7">
    <location>
        <begin position="46"/>
        <end position="70"/>
    </location>
</feature>
<dbReference type="Pfam" id="PF00528">
    <property type="entry name" value="BPD_transp_1"/>
    <property type="match status" value="1"/>
</dbReference>
<dbReference type="PANTHER" id="PTHR30193">
    <property type="entry name" value="ABC TRANSPORTER PERMEASE PROTEIN"/>
    <property type="match status" value="1"/>
</dbReference>
<dbReference type="PROSITE" id="PS50928">
    <property type="entry name" value="ABC_TM1"/>
    <property type="match status" value="1"/>
</dbReference>
<keyword evidence="6 7" id="KW-0472">Membrane</keyword>
<comment type="caution">
    <text evidence="10">The sequence shown here is derived from an EMBL/GenBank/DDBJ whole genome shotgun (WGS) entry which is preliminary data.</text>
</comment>
<dbReference type="Proteomes" id="UP001589896">
    <property type="component" value="Unassembled WGS sequence"/>
</dbReference>
<evidence type="ECO:0000256" key="3">
    <source>
        <dbReference type="ARBA" id="ARBA00022475"/>
    </source>
</evidence>
<proteinExistence type="inferred from homology"/>
<keyword evidence="5 7" id="KW-1133">Transmembrane helix</keyword>
<keyword evidence="4 7" id="KW-0812">Transmembrane</keyword>
<dbReference type="PANTHER" id="PTHR30193:SF37">
    <property type="entry name" value="INNER MEMBRANE ABC TRANSPORTER PERMEASE PROTEIN YCJO"/>
    <property type="match status" value="1"/>
</dbReference>